<reference evidence="1 2" key="1">
    <citation type="journal article" date="2022" name="Hortic Res">
        <title>A haplotype resolved chromosomal level avocado genome allows analysis of novel avocado genes.</title>
        <authorList>
            <person name="Nath O."/>
            <person name="Fletcher S.J."/>
            <person name="Hayward A."/>
            <person name="Shaw L.M."/>
            <person name="Masouleh A.K."/>
            <person name="Furtado A."/>
            <person name="Henry R.J."/>
            <person name="Mitter N."/>
        </authorList>
    </citation>
    <scope>NUCLEOTIDE SEQUENCE [LARGE SCALE GENOMIC DNA]</scope>
    <source>
        <strain evidence="2">cv. Hass</strain>
    </source>
</reference>
<protein>
    <submittedName>
        <fullName evidence="1">Uncharacterized protein</fullName>
    </submittedName>
</protein>
<dbReference type="Proteomes" id="UP001234297">
    <property type="component" value="Chromosome 11"/>
</dbReference>
<accession>A0ACC2KVG1</accession>
<dbReference type="EMBL" id="CM056819">
    <property type="protein sequence ID" value="KAJ8625098.1"/>
    <property type="molecule type" value="Genomic_DNA"/>
</dbReference>
<name>A0ACC2KVG1_PERAE</name>
<evidence type="ECO:0000313" key="2">
    <source>
        <dbReference type="Proteomes" id="UP001234297"/>
    </source>
</evidence>
<gene>
    <name evidence="1" type="ORF">MRB53_033628</name>
</gene>
<proteinExistence type="predicted"/>
<organism evidence="1 2">
    <name type="scientific">Persea americana</name>
    <name type="common">Avocado</name>
    <dbReference type="NCBI Taxonomy" id="3435"/>
    <lineage>
        <taxon>Eukaryota</taxon>
        <taxon>Viridiplantae</taxon>
        <taxon>Streptophyta</taxon>
        <taxon>Embryophyta</taxon>
        <taxon>Tracheophyta</taxon>
        <taxon>Spermatophyta</taxon>
        <taxon>Magnoliopsida</taxon>
        <taxon>Magnoliidae</taxon>
        <taxon>Laurales</taxon>
        <taxon>Lauraceae</taxon>
        <taxon>Persea</taxon>
    </lineage>
</organism>
<evidence type="ECO:0000313" key="1">
    <source>
        <dbReference type="EMBL" id="KAJ8625098.1"/>
    </source>
</evidence>
<sequence length="76" mass="8848">MVTICSLMTIVVVHHWTARIHRHQCRVMHVTDDLGSTKMPRVHPVGHAESGVQWLFIQVSHFEKELSFFQVVKTEQ</sequence>
<comment type="caution">
    <text evidence="1">The sequence shown here is derived from an EMBL/GenBank/DDBJ whole genome shotgun (WGS) entry which is preliminary data.</text>
</comment>
<keyword evidence="2" id="KW-1185">Reference proteome</keyword>